<evidence type="ECO:0000313" key="3">
    <source>
        <dbReference type="Proteomes" id="UP000093695"/>
    </source>
</evidence>
<protein>
    <recommendedName>
        <fullName evidence="1">Methyltransferase domain-containing protein</fullName>
    </recommendedName>
</protein>
<dbReference type="CDD" id="cd02440">
    <property type="entry name" value="AdoMet_MTases"/>
    <property type="match status" value="1"/>
</dbReference>
<keyword evidence="3" id="KW-1185">Reference proteome</keyword>
<dbReference type="Proteomes" id="UP000093695">
    <property type="component" value="Chromosome"/>
</dbReference>
<name>A0A193CBT9_AMYOR</name>
<dbReference type="InterPro" id="IPR041698">
    <property type="entry name" value="Methyltransf_25"/>
</dbReference>
<dbReference type="InterPro" id="IPR029063">
    <property type="entry name" value="SAM-dependent_MTases_sf"/>
</dbReference>
<dbReference type="Gene3D" id="3.40.50.150">
    <property type="entry name" value="Vaccinia Virus protein VP39"/>
    <property type="match status" value="1"/>
</dbReference>
<proteinExistence type="predicted"/>
<dbReference type="SUPFAM" id="SSF53335">
    <property type="entry name" value="S-adenosyl-L-methionine-dependent methyltransferases"/>
    <property type="match status" value="1"/>
</dbReference>
<accession>A0A193CBT9</accession>
<organism evidence="2 3">
    <name type="scientific">Amycolatopsis orientalis</name>
    <name type="common">Nocardia orientalis</name>
    <dbReference type="NCBI Taxonomy" id="31958"/>
    <lineage>
        <taxon>Bacteria</taxon>
        <taxon>Bacillati</taxon>
        <taxon>Actinomycetota</taxon>
        <taxon>Actinomycetes</taxon>
        <taxon>Pseudonocardiales</taxon>
        <taxon>Pseudonocardiaceae</taxon>
        <taxon>Amycolatopsis</taxon>
    </lineage>
</organism>
<dbReference type="KEGG" id="aori:SD37_16890"/>
<evidence type="ECO:0000313" key="2">
    <source>
        <dbReference type="EMBL" id="ANN21828.1"/>
    </source>
</evidence>
<dbReference type="AlphaFoldDB" id="A0A193CBT9"/>
<dbReference type="PANTHER" id="PTHR43591:SF99">
    <property type="entry name" value="OS06G0646000 PROTEIN"/>
    <property type="match status" value="1"/>
</dbReference>
<dbReference type="EMBL" id="CP016174">
    <property type="protein sequence ID" value="ANN21828.1"/>
    <property type="molecule type" value="Genomic_DNA"/>
</dbReference>
<dbReference type="Pfam" id="PF13649">
    <property type="entry name" value="Methyltransf_25"/>
    <property type="match status" value="1"/>
</dbReference>
<dbReference type="GO" id="GO:0008168">
    <property type="term" value="F:methyltransferase activity"/>
    <property type="evidence" value="ECO:0007669"/>
    <property type="project" value="TreeGrafter"/>
</dbReference>
<gene>
    <name evidence="2" type="ORF">SD37_16890</name>
</gene>
<feature type="domain" description="Methyltransferase" evidence="1">
    <location>
        <begin position="51"/>
        <end position="147"/>
    </location>
</feature>
<reference evidence="2 3" key="1">
    <citation type="journal article" date="2015" name="Genome Announc.">
        <title>Draft Genome Sequence of Norvancomycin-Producing Strain Amycolatopsis orientalis CPCC200066.</title>
        <authorList>
            <person name="Lei X."/>
            <person name="Yuan F."/>
            <person name="Shi Y."/>
            <person name="Li X."/>
            <person name="Wang L."/>
            <person name="Hong B."/>
        </authorList>
    </citation>
    <scope>NUCLEOTIDE SEQUENCE [LARGE SCALE GENOMIC DNA]</scope>
    <source>
        <strain evidence="2 3">B-37</strain>
    </source>
</reference>
<dbReference type="STRING" id="31958.SD37_16890"/>
<sequence length="281" mass="30062">MLDAGVDSSLGPVGGLFDATHREFAGWYPRLWGPLGALASSVSRPAAGERVLDACCGSGASAVPAAQAVGRTGHVDAVDLAPALLEQGRETARRLGLGQLRFVNADVTTWRPEDGGYDLVQCCYGVFFFPELDAGTAHLVDLLRPGGRLAVTTWVEGGMDTIVRTARTAALKVRPEPQAASGAPDPRTRINTADRLGEWLSSLGLAEVEVHRVEFRQPLLGDDAWRFFLGAAPRRFLAGMDADQVAEVRELFYADLAENRVTHLDASTLIGVGVRSGERAR</sequence>
<dbReference type="PANTHER" id="PTHR43591">
    <property type="entry name" value="METHYLTRANSFERASE"/>
    <property type="match status" value="1"/>
</dbReference>
<evidence type="ECO:0000259" key="1">
    <source>
        <dbReference type="Pfam" id="PF13649"/>
    </source>
</evidence>